<dbReference type="Pfam" id="PF06391">
    <property type="entry name" value="MAT1"/>
    <property type="match status" value="1"/>
</dbReference>
<keyword evidence="4" id="KW-0808">Transferase</keyword>
<dbReference type="GO" id="GO:0070985">
    <property type="term" value="C:transcription factor TFIIK complex"/>
    <property type="evidence" value="ECO:0007669"/>
    <property type="project" value="EnsemblFungi"/>
</dbReference>
<dbReference type="GO" id="GO:0016301">
    <property type="term" value="F:kinase activity"/>
    <property type="evidence" value="ECO:0007669"/>
    <property type="project" value="UniProtKB-KW"/>
</dbReference>
<evidence type="ECO:0000313" key="6">
    <source>
        <dbReference type="Proteomes" id="UP000037122"/>
    </source>
</evidence>
<dbReference type="VEuPathDB" id="FungiDB:CJI96_0002722"/>
<dbReference type="InterPro" id="IPR015877">
    <property type="entry name" value="MAT1_centre"/>
</dbReference>
<keyword evidence="1" id="KW-0175">Coiled coil</keyword>
<dbReference type="VEuPathDB" id="FungiDB:CJJ09_003135"/>
<accession>A0A0L0P7X0</accession>
<evidence type="ECO:0000259" key="2">
    <source>
        <dbReference type="Pfam" id="PF06391"/>
    </source>
</evidence>
<dbReference type="PANTHER" id="PTHR12683:SF13">
    <property type="entry name" value="CDK-ACTIVATING KINASE ASSEMBLY FACTOR MAT1"/>
    <property type="match status" value="1"/>
</dbReference>
<evidence type="ECO:0000256" key="1">
    <source>
        <dbReference type="SAM" id="Coils"/>
    </source>
</evidence>
<dbReference type="GO" id="GO:0006289">
    <property type="term" value="P:nucleotide-excision repair"/>
    <property type="evidence" value="ECO:0007669"/>
    <property type="project" value="EnsemblFungi"/>
</dbReference>
<keyword evidence="4" id="KW-0418">Kinase</keyword>
<reference evidence="4" key="3">
    <citation type="journal article" date="2017" name="Clin. Infect. Dis.">
        <title>Simultaneous emergence of multidrug-resistant Candida auris on 3 continents confirmed by whole-genome sequencing and epidemiological analyses.</title>
        <authorList>
            <person name="Lockhart S.R."/>
            <person name="Etienne K.A."/>
            <person name="Vallabhaneni S."/>
            <person name="Farooqi J."/>
            <person name="Chowdhary A."/>
            <person name="Govender N.P."/>
            <person name="Colombo A.L."/>
            <person name="Calvo B."/>
            <person name="Cuomo C.A."/>
            <person name="Desjardins C.A."/>
            <person name="Berkow E.L."/>
            <person name="Castanheira M."/>
            <person name="Magobo R.E."/>
            <person name="Jabeen K."/>
            <person name="Asghar R.J."/>
            <person name="Meis J.F."/>
            <person name="Jackson B."/>
            <person name="Chiller T."/>
            <person name="Litvintseva A.P."/>
        </authorList>
    </citation>
    <scope>NUCLEOTIDE SEQUENCE [LARGE SCALE GENOMIC DNA]</scope>
    <source>
        <strain evidence="4">B8441</strain>
    </source>
</reference>
<name>A0A2H0ZW80_CANAR</name>
<dbReference type="GO" id="GO:0001174">
    <property type="term" value="P:transcriptional start site selection at RNA polymerase II promoter"/>
    <property type="evidence" value="ECO:0007669"/>
    <property type="project" value="EnsemblFungi"/>
</dbReference>
<dbReference type="Proteomes" id="UP000037122">
    <property type="component" value="Unassembled WGS sequence"/>
</dbReference>
<gene>
    <name evidence="4" type="ORF">B9J08_002048</name>
    <name evidence="5" type="ORF">CA7LBN_003179</name>
    <name evidence="3" type="ORF">QG37_00273</name>
</gene>
<dbReference type="PANTHER" id="PTHR12683">
    <property type="entry name" value="CDK-ACTIVATING KINASE ASSEMBLY FACTOR MAT1"/>
    <property type="match status" value="1"/>
</dbReference>
<dbReference type="VEuPathDB" id="FungiDB:QG37_00273"/>
<feature type="domain" description="MAT1 centre" evidence="2">
    <location>
        <begin position="2"/>
        <end position="197"/>
    </location>
</feature>
<proteinExistence type="predicted"/>
<reference evidence="4" key="4">
    <citation type="submission" date="2017-11" db="EMBL/GenBank/DDBJ databases">
        <title>Candida auris genome assembly and annotation.</title>
        <authorList>
            <person name="Munoz J.F."/>
            <person name="Gade L.G."/>
            <person name="Chow N.A."/>
            <person name="Litvintseva A.P."/>
            <person name="Loparev V.N."/>
            <person name="Cuomo C.A."/>
        </authorList>
    </citation>
    <scope>NUCLEOTIDE SEQUENCE</scope>
    <source>
        <strain evidence="4">B8441</strain>
    </source>
</reference>
<protein>
    <submittedName>
        <fullName evidence="4">CDK-activating kinase assembly factor MAT1</fullName>
    </submittedName>
</protein>
<reference evidence="3" key="2">
    <citation type="submission" date="2015-07" db="EMBL/GenBank/DDBJ databases">
        <title>Draft Genome of a commonly misdiagnosed multidrug resistant pathogen Candida auris.</title>
        <authorList>
            <person name="Alampalli S.V."/>
            <person name="Chatterjee S."/>
            <person name="Nageshan R.K."/>
            <person name="Joshi S."/>
            <person name="Thiruganasambandam S.C."/>
            <person name="Tatu U.S."/>
        </authorList>
    </citation>
    <scope>NUCLEOTIDE SEQUENCE [LARGE SCALE GENOMIC DNA]</scope>
    <source>
        <strain evidence="3">6684</strain>
    </source>
</reference>
<dbReference type="EMBL" id="LGST01000003">
    <property type="protein sequence ID" value="KNE02468.1"/>
    <property type="molecule type" value="Genomic_DNA"/>
</dbReference>
<reference evidence="5" key="5">
    <citation type="submission" date="2021-06" db="EMBL/GenBank/DDBJ databases">
        <title>Candida auris outbreak in lebanese hospital.</title>
        <authorList>
            <person name="Finianos M."/>
        </authorList>
    </citation>
    <scope>NUCLEOTIDE SEQUENCE</scope>
    <source>
        <strain evidence="5">CA7LBN</strain>
    </source>
</reference>
<dbReference type="AlphaFoldDB" id="A0A2H0ZW80"/>
<organism evidence="4">
    <name type="scientific">Candidozyma auris</name>
    <name type="common">Yeast</name>
    <name type="synonym">Candida auris</name>
    <dbReference type="NCBI Taxonomy" id="498019"/>
    <lineage>
        <taxon>Eukaryota</taxon>
        <taxon>Fungi</taxon>
        <taxon>Dikarya</taxon>
        <taxon>Ascomycota</taxon>
        <taxon>Saccharomycotina</taxon>
        <taxon>Pichiomycetes</taxon>
        <taxon>Metschnikowiaceae</taxon>
        <taxon>Candidozyma</taxon>
    </lineage>
</organism>
<dbReference type="OMA" id="PNKRDYY"/>
<evidence type="ECO:0000313" key="5">
    <source>
        <dbReference type="EMBL" id="QWW24345.1"/>
    </source>
</evidence>
<sequence>MLRKNRFKKQVFDDIKIEREVDMRKRIHSIYNKSEEDFSDLKEYNAYLEYIENLIFNLANGIDVEKTEEEITKYENEHKIEILERAMRESEKDADITKYQEATERLRQEKLKIQRQMELEDMEFQQQQKQELMERLSSSDANAEDILKEQRSQQAKRISLRKKQLQQISNQLDQQFASVSGLAKNGKDKADKTPFTPFQGDRDLQKRYSFLGASADAVKDSHDAYYDPYVNKLAKNREYLGSGWRIELVLERALDEAFMGLNCFIEKEKQFDVTTV</sequence>
<evidence type="ECO:0000313" key="3">
    <source>
        <dbReference type="EMBL" id="KNE02468.1"/>
    </source>
</evidence>
<dbReference type="GO" id="GO:0006357">
    <property type="term" value="P:regulation of transcription by RNA polymerase II"/>
    <property type="evidence" value="ECO:0007669"/>
    <property type="project" value="TreeGrafter"/>
</dbReference>
<dbReference type="VEuPathDB" id="FungiDB:B9J08_002048"/>
<dbReference type="VEuPathDB" id="FungiDB:CJI97_002239"/>
<evidence type="ECO:0000313" key="4">
    <source>
        <dbReference type="EMBL" id="PIS54899.1"/>
    </source>
</evidence>
<dbReference type="EMBL" id="CP076751">
    <property type="protein sequence ID" value="QWW24345.1"/>
    <property type="molecule type" value="Genomic_DNA"/>
</dbReference>
<accession>A0A2H0ZW80</accession>
<dbReference type="VEuPathDB" id="FungiDB:CJJ07_000184"/>
<dbReference type="Proteomes" id="UP000825438">
    <property type="component" value="Chromosome III"/>
</dbReference>
<feature type="coiled-coil region" evidence="1">
    <location>
        <begin position="64"/>
        <end position="149"/>
    </location>
</feature>
<dbReference type="STRING" id="498019.A0A2H0ZW80"/>
<reference evidence="6" key="1">
    <citation type="journal article" date="2015" name="BMC Genomics">
        <title>Draft genome of a commonly misdiagnosed multidrug resistant pathogen Candida auris.</title>
        <authorList>
            <person name="Chatterjee S."/>
            <person name="Alampalli S.V."/>
            <person name="Nageshan R.K."/>
            <person name="Chettiar S.T."/>
            <person name="Joshi S."/>
            <person name="Tatu U.S."/>
        </authorList>
    </citation>
    <scope>NUCLEOTIDE SEQUENCE [LARGE SCALE GENOMIC DNA]</scope>
    <source>
        <strain evidence="6">6684</strain>
    </source>
</reference>
<dbReference type="EMBL" id="PEKT02000005">
    <property type="protein sequence ID" value="PIS54899.1"/>
    <property type="molecule type" value="Genomic_DNA"/>
</dbReference>